<name>A0A2S8GSV4_9BACT</name>
<keyword evidence="1" id="KW-1133">Transmembrane helix</keyword>
<organism evidence="2 3">
    <name type="scientific">Blastopirellula marina</name>
    <dbReference type="NCBI Taxonomy" id="124"/>
    <lineage>
        <taxon>Bacteria</taxon>
        <taxon>Pseudomonadati</taxon>
        <taxon>Planctomycetota</taxon>
        <taxon>Planctomycetia</taxon>
        <taxon>Pirellulales</taxon>
        <taxon>Pirellulaceae</taxon>
        <taxon>Blastopirellula</taxon>
    </lineage>
</organism>
<feature type="transmembrane region" description="Helical" evidence="1">
    <location>
        <begin position="63"/>
        <end position="80"/>
    </location>
</feature>
<reference evidence="2 3" key="1">
    <citation type="submission" date="2018-02" db="EMBL/GenBank/DDBJ databases">
        <title>Comparative genomes isolates from brazilian mangrove.</title>
        <authorList>
            <person name="Araujo J.E."/>
            <person name="Taketani R.G."/>
            <person name="Silva M.C.P."/>
            <person name="Loureco M.V."/>
            <person name="Andreote F.D."/>
        </authorList>
    </citation>
    <scope>NUCLEOTIDE SEQUENCE [LARGE SCALE GENOMIC DNA]</scope>
    <source>
        <strain evidence="2 3">Nap-Phe MGV</strain>
    </source>
</reference>
<dbReference type="EMBL" id="PUHZ01000005">
    <property type="protein sequence ID" value="PQO47498.1"/>
    <property type="molecule type" value="Genomic_DNA"/>
</dbReference>
<dbReference type="RefSeq" id="WP_105334386.1">
    <property type="nucleotide sequence ID" value="NZ_PUHZ01000005.1"/>
</dbReference>
<sequence>MNQRRGARYVDPSVQGGIVLRMMFYWTAFFVVGLVIAFAVQVLSNPLEPMAQHMSHVWQNQGPFILAAICLLPIYAYDLIRFSHRFVGPIIRFRRVVNEAADGEVPPPFNLRDKDYWKDFASDLNRLFERMRSGRTPQES</sequence>
<evidence type="ECO:0000313" key="2">
    <source>
        <dbReference type="EMBL" id="PQO47498.1"/>
    </source>
</evidence>
<proteinExistence type="predicted"/>
<dbReference type="AlphaFoldDB" id="A0A2S8GSV4"/>
<dbReference type="Proteomes" id="UP000237819">
    <property type="component" value="Unassembled WGS sequence"/>
</dbReference>
<dbReference type="OrthoDB" id="270597at2"/>
<protein>
    <recommendedName>
        <fullName evidence="4">HAMP domain-containing protein</fullName>
    </recommendedName>
</protein>
<evidence type="ECO:0008006" key="4">
    <source>
        <dbReference type="Google" id="ProtNLM"/>
    </source>
</evidence>
<gene>
    <name evidence="2" type="ORF">C5Y93_05505</name>
</gene>
<keyword evidence="1" id="KW-0812">Transmembrane</keyword>
<accession>A0A2S8GSV4</accession>
<evidence type="ECO:0000313" key="3">
    <source>
        <dbReference type="Proteomes" id="UP000237819"/>
    </source>
</evidence>
<keyword evidence="1" id="KW-0472">Membrane</keyword>
<comment type="caution">
    <text evidence="2">The sequence shown here is derived from an EMBL/GenBank/DDBJ whole genome shotgun (WGS) entry which is preliminary data.</text>
</comment>
<feature type="transmembrane region" description="Helical" evidence="1">
    <location>
        <begin position="23"/>
        <end position="43"/>
    </location>
</feature>
<evidence type="ECO:0000256" key="1">
    <source>
        <dbReference type="SAM" id="Phobius"/>
    </source>
</evidence>